<dbReference type="InterPro" id="IPR023393">
    <property type="entry name" value="START-like_dom_sf"/>
</dbReference>
<dbReference type="EMBL" id="CP022132">
    <property type="protein sequence ID" value="ASG67928.1"/>
    <property type="molecule type" value="Genomic_DNA"/>
</dbReference>
<dbReference type="CDD" id="cd07818">
    <property type="entry name" value="SRPBCC_1"/>
    <property type="match status" value="1"/>
</dbReference>
<dbReference type="SUPFAM" id="SSF55961">
    <property type="entry name" value="Bet v1-like"/>
    <property type="match status" value="1"/>
</dbReference>
<dbReference type="InterPro" id="IPR011256">
    <property type="entry name" value="Reg_factor_effector_dom_sf"/>
</dbReference>
<dbReference type="Pfam" id="PF10604">
    <property type="entry name" value="Polyketide_cyc2"/>
    <property type="match status" value="1"/>
</dbReference>
<dbReference type="SUPFAM" id="SSF55136">
    <property type="entry name" value="Probable bacterial effector-binding domain"/>
    <property type="match status" value="1"/>
</dbReference>
<proteinExistence type="predicted"/>
<sequence length="318" mass="36608">MMSGKNMSLLSFNIDVKSSIDINCDTSKVRDFVGDSNNWKEFSPWIILDEQAKNKISGNGRDVGSILSWQGKYIGEGEIEVTEKNDNAIFYKLRFLKPFKSKAKTWFSFESSGSNTKVTWHMKSSMPIFLIFFKQTFISMISSDYDRGLIMLKSFLEKGSVDSKMEDLGIGETKKQSFIGIKINSCKLSDLPEKMSEIFDKLKELVNQENISNPRFYTIYHHMDIKTMSFGFTTAVSFENCDKVNIVGDMYKGICPEVKTLKVRHTGDWEFLGNAWKYGMVRCFGKHTKYKYNKRSPSFEVYESMDSPKITDVYISVK</sequence>
<dbReference type="InterPro" id="IPR019587">
    <property type="entry name" value="Polyketide_cyclase/dehydratase"/>
</dbReference>
<feature type="domain" description="GyrI-like small molecule binding" evidence="1">
    <location>
        <begin position="195"/>
        <end position="318"/>
    </location>
</feature>
<protein>
    <recommendedName>
        <fullName evidence="1">GyrI-like small molecule binding domain-containing protein</fullName>
    </recommendedName>
</protein>
<dbReference type="InterPro" id="IPR029442">
    <property type="entry name" value="GyrI-like"/>
</dbReference>
<evidence type="ECO:0000313" key="2">
    <source>
        <dbReference type="EMBL" id="ASG67928.1"/>
    </source>
</evidence>
<dbReference type="Proteomes" id="UP000249910">
    <property type="component" value="Chromosome"/>
</dbReference>
<evidence type="ECO:0000313" key="3">
    <source>
        <dbReference type="Proteomes" id="UP000249910"/>
    </source>
</evidence>
<dbReference type="Gene3D" id="3.30.530.20">
    <property type="match status" value="1"/>
</dbReference>
<name>A0ABN5B2M4_9GAMM</name>
<evidence type="ECO:0000259" key="1">
    <source>
        <dbReference type="Pfam" id="PF06445"/>
    </source>
</evidence>
<reference evidence="2 3" key="1">
    <citation type="submission" date="2017-06" db="EMBL/GenBank/DDBJ databases">
        <title>Complete genome of Francisella halioticida.</title>
        <authorList>
            <person name="Sjodin A."/>
        </authorList>
    </citation>
    <scope>NUCLEOTIDE SEQUENCE [LARGE SCALE GENOMIC DNA]</scope>
    <source>
        <strain evidence="2 3">DSM 23729</strain>
    </source>
</reference>
<organism evidence="2 3">
    <name type="scientific">Francisella halioticida</name>
    <dbReference type="NCBI Taxonomy" id="549298"/>
    <lineage>
        <taxon>Bacteria</taxon>
        <taxon>Pseudomonadati</taxon>
        <taxon>Pseudomonadota</taxon>
        <taxon>Gammaproteobacteria</taxon>
        <taxon>Thiotrichales</taxon>
        <taxon>Francisellaceae</taxon>
        <taxon>Francisella</taxon>
    </lineage>
</organism>
<keyword evidence="3" id="KW-1185">Reference proteome</keyword>
<accession>A0ABN5B2M4</accession>
<dbReference type="Gene3D" id="3.20.80.10">
    <property type="entry name" value="Regulatory factor, effector binding domain"/>
    <property type="match status" value="1"/>
</dbReference>
<dbReference type="Pfam" id="PF06445">
    <property type="entry name" value="GyrI-like"/>
    <property type="match status" value="1"/>
</dbReference>
<gene>
    <name evidence="2" type="ORF">CDV26_05610</name>
</gene>